<evidence type="ECO:0000313" key="5">
    <source>
        <dbReference type="EMBL" id="GBB85387.1"/>
    </source>
</evidence>
<accession>A0A2Z6Q5P4</accession>
<name>A0A2Z6Q5P4_9GLOM</name>
<proteinExistence type="predicted"/>
<keyword evidence="7" id="KW-1185">Reference proteome</keyword>
<evidence type="ECO:0000256" key="2">
    <source>
        <dbReference type="ARBA" id="ARBA00022771"/>
    </source>
</evidence>
<dbReference type="EMBL" id="BLAL01000169">
    <property type="protein sequence ID" value="GES87705.1"/>
    <property type="molecule type" value="Genomic_DNA"/>
</dbReference>
<reference evidence="5 7" key="1">
    <citation type="submission" date="2017-11" db="EMBL/GenBank/DDBJ databases">
        <title>The genome of Rhizophagus clarus HR1 reveals common genetic basis of auxotrophy among arbuscular mycorrhizal fungi.</title>
        <authorList>
            <person name="Kobayashi Y."/>
        </authorList>
    </citation>
    <scope>NUCLEOTIDE SEQUENCE [LARGE SCALE GENOMIC DNA]</scope>
    <source>
        <strain evidence="5 7">HR1</strain>
    </source>
</reference>
<evidence type="ECO:0000256" key="1">
    <source>
        <dbReference type="ARBA" id="ARBA00022723"/>
    </source>
</evidence>
<dbReference type="Pfam" id="PF13695">
    <property type="entry name" value="Zn_ribbon_3CxxC"/>
    <property type="match status" value="1"/>
</dbReference>
<keyword evidence="3" id="KW-0862">Zinc</keyword>
<gene>
    <name evidence="6" type="ORF">RCL2_001469100</name>
    <name evidence="5" type="ORF">RclHR1_11930013</name>
</gene>
<evidence type="ECO:0000259" key="4">
    <source>
        <dbReference type="Pfam" id="PF13695"/>
    </source>
</evidence>
<reference evidence="6" key="2">
    <citation type="submission" date="2019-10" db="EMBL/GenBank/DDBJ databases">
        <title>Conservation and host-specific expression of non-tandemly repeated heterogenous ribosome RNA gene in arbuscular mycorrhizal fungi.</title>
        <authorList>
            <person name="Maeda T."/>
            <person name="Kobayashi Y."/>
            <person name="Nakagawa T."/>
            <person name="Ezawa T."/>
            <person name="Yamaguchi K."/>
            <person name="Bino T."/>
            <person name="Nishimoto Y."/>
            <person name="Shigenobu S."/>
            <person name="Kawaguchi M."/>
        </authorList>
    </citation>
    <scope>NUCLEOTIDE SEQUENCE</scope>
    <source>
        <strain evidence="6">HR1</strain>
    </source>
</reference>
<keyword evidence="1" id="KW-0479">Metal-binding</keyword>
<dbReference type="EMBL" id="BEXD01000217">
    <property type="protein sequence ID" value="GBB85387.1"/>
    <property type="molecule type" value="Genomic_DNA"/>
</dbReference>
<feature type="domain" description="3CxxC-type" evidence="4">
    <location>
        <begin position="142"/>
        <end position="219"/>
    </location>
</feature>
<dbReference type="OrthoDB" id="2303199at2759"/>
<organism evidence="5 7">
    <name type="scientific">Rhizophagus clarus</name>
    <dbReference type="NCBI Taxonomy" id="94130"/>
    <lineage>
        <taxon>Eukaryota</taxon>
        <taxon>Fungi</taxon>
        <taxon>Fungi incertae sedis</taxon>
        <taxon>Mucoromycota</taxon>
        <taxon>Glomeromycotina</taxon>
        <taxon>Glomeromycetes</taxon>
        <taxon>Glomerales</taxon>
        <taxon>Glomeraceae</taxon>
        <taxon>Rhizophagus</taxon>
    </lineage>
</organism>
<protein>
    <recommendedName>
        <fullName evidence="4">3CxxC-type domain-containing protein</fullName>
    </recommendedName>
</protein>
<dbReference type="Proteomes" id="UP000615446">
    <property type="component" value="Unassembled WGS sequence"/>
</dbReference>
<keyword evidence="2" id="KW-0863">Zinc-finger</keyword>
<dbReference type="GO" id="GO:0008270">
    <property type="term" value="F:zinc ion binding"/>
    <property type="evidence" value="ECO:0007669"/>
    <property type="project" value="UniProtKB-KW"/>
</dbReference>
<dbReference type="AlphaFoldDB" id="A0A2Z6Q5P4"/>
<dbReference type="Proteomes" id="UP000247702">
    <property type="component" value="Unassembled WGS sequence"/>
</dbReference>
<evidence type="ECO:0000313" key="7">
    <source>
        <dbReference type="Proteomes" id="UP000247702"/>
    </source>
</evidence>
<evidence type="ECO:0000256" key="3">
    <source>
        <dbReference type="ARBA" id="ARBA00022833"/>
    </source>
</evidence>
<dbReference type="InterPro" id="IPR027377">
    <property type="entry name" value="ZAR1/RTP1-5-like_Znf-3CxxC"/>
</dbReference>
<evidence type="ECO:0000313" key="6">
    <source>
        <dbReference type="EMBL" id="GES87705.1"/>
    </source>
</evidence>
<sequence length="231" mass="27415">MCRCQQKHNQKCVDIWLNKNKWQCQHYQKCETERICKKDYLCSYECKNEEYTQELLKEYLKITSSKQQSEFFRKTCKECEKILQISSFHFEDENKGNNTSSLASISVNFYSTSPAETSAEVSSQIPTVKIISHLVWNNYYRVSGKWMCDNCHRIWPSAYTWIKLSSFINETLAENLNQTDFYMQLCKKCKLPENRLLKYEHLKEGESSSHKEHLCKKCSSQRCHRSGVFLD</sequence>
<comment type="caution">
    <text evidence="5">The sequence shown here is derived from an EMBL/GenBank/DDBJ whole genome shotgun (WGS) entry which is preliminary data.</text>
</comment>